<sequence>MVYSGESGEKAKRLVMAMGTERSKPPLHNFNLPCLKWGNQKHLRCMKVSDSSTSKDKNISSGISTDRIRSSRSPPSKFVAPADYETRPFKRPKARYDGGGGGDGQGGIGEVREKLVFDFKTAADKMKDAILMKEVSGEGGQLRVVQRHEKVDKEEEVEEQSPSSVLPSAVVAEAEQEVRPWNLRKRRAACKAPIVGNSVTGKGLKIEEKNVWNYSPSRSESAKSPRLRGDKKEREDEKEKETEKVKTKFALALSRKEIEEDFMEMVGHRPARRPKKRNRNVQKQLDMLFPGLWLTENITVDTYKVPELPDNGKVIALLH</sequence>
<evidence type="ECO:0000313" key="2">
    <source>
        <dbReference type="Proteomes" id="UP000091857"/>
    </source>
</evidence>
<dbReference type="Proteomes" id="UP000091857">
    <property type="component" value="Chromosome 6"/>
</dbReference>
<comment type="caution">
    <text evidence="1">The sequence shown here is derived from an EMBL/GenBank/DDBJ whole genome shotgun (WGS) entry which is preliminary data.</text>
</comment>
<dbReference type="EMBL" id="CM004392">
    <property type="protein sequence ID" value="KAG8652231.1"/>
    <property type="molecule type" value="Genomic_DNA"/>
</dbReference>
<reference evidence="2" key="1">
    <citation type="journal article" date="2016" name="Nat. Biotechnol.">
        <title>Sequencing wild and cultivated cassava and related species reveals extensive interspecific hybridization and genetic diversity.</title>
        <authorList>
            <person name="Bredeson J.V."/>
            <person name="Lyons J.B."/>
            <person name="Prochnik S.E."/>
            <person name="Wu G.A."/>
            <person name="Ha C.M."/>
            <person name="Edsinger-Gonzales E."/>
            <person name="Grimwood J."/>
            <person name="Schmutz J."/>
            <person name="Rabbi I.Y."/>
            <person name="Egesi C."/>
            <person name="Nauluvula P."/>
            <person name="Lebot V."/>
            <person name="Ndunguru J."/>
            <person name="Mkamilo G."/>
            <person name="Bart R.S."/>
            <person name="Setter T.L."/>
            <person name="Gleadow R.M."/>
            <person name="Kulakow P."/>
            <person name="Ferguson M.E."/>
            <person name="Rounsley S."/>
            <person name="Rokhsar D.S."/>
        </authorList>
    </citation>
    <scope>NUCLEOTIDE SEQUENCE [LARGE SCALE GENOMIC DNA]</scope>
    <source>
        <strain evidence="2">cv. AM560-2</strain>
    </source>
</reference>
<gene>
    <name evidence="1" type="ORF">MANES_06G066300v8</name>
</gene>
<keyword evidence="2" id="KW-1185">Reference proteome</keyword>
<organism evidence="1 2">
    <name type="scientific">Manihot esculenta</name>
    <name type="common">Cassava</name>
    <name type="synonym">Jatropha manihot</name>
    <dbReference type="NCBI Taxonomy" id="3983"/>
    <lineage>
        <taxon>Eukaryota</taxon>
        <taxon>Viridiplantae</taxon>
        <taxon>Streptophyta</taxon>
        <taxon>Embryophyta</taxon>
        <taxon>Tracheophyta</taxon>
        <taxon>Spermatophyta</taxon>
        <taxon>Magnoliopsida</taxon>
        <taxon>eudicotyledons</taxon>
        <taxon>Gunneridae</taxon>
        <taxon>Pentapetalae</taxon>
        <taxon>rosids</taxon>
        <taxon>fabids</taxon>
        <taxon>Malpighiales</taxon>
        <taxon>Euphorbiaceae</taxon>
        <taxon>Crotonoideae</taxon>
        <taxon>Manihoteae</taxon>
        <taxon>Manihot</taxon>
    </lineage>
</organism>
<evidence type="ECO:0000313" key="1">
    <source>
        <dbReference type="EMBL" id="KAG8652231.1"/>
    </source>
</evidence>
<accession>A0ACB7HJ80</accession>
<name>A0ACB7HJ80_MANES</name>
<protein>
    <submittedName>
        <fullName evidence="1">Uncharacterized protein</fullName>
    </submittedName>
</protein>
<proteinExistence type="predicted"/>